<dbReference type="STRING" id="746697.Aeqsu_1951"/>
<dbReference type="SUPFAM" id="SSF56235">
    <property type="entry name" value="N-terminal nucleophile aminohydrolases (Ntn hydrolases)"/>
    <property type="match status" value="1"/>
</dbReference>
<keyword evidence="2" id="KW-0378">Hydrolase</keyword>
<dbReference type="GO" id="GO:0016787">
    <property type="term" value="F:hydrolase activity"/>
    <property type="evidence" value="ECO:0007669"/>
    <property type="project" value="UniProtKB-KW"/>
</dbReference>
<dbReference type="InterPro" id="IPR047794">
    <property type="entry name" value="C45_proenzyme-like"/>
</dbReference>
<dbReference type="OrthoDB" id="5480874at2"/>
<name>I3YWQ6_AEQSU</name>
<dbReference type="eggNOG" id="COG4927">
    <property type="taxonomic scope" value="Bacteria"/>
</dbReference>
<dbReference type="InterPro" id="IPR005079">
    <property type="entry name" value="Peptidase_C45_hydrolase"/>
</dbReference>
<dbReference type="Gene3D" id="3.60.60.10">
    <property type="entry name" value="Penicillin V Acylase, Chain A"/>
    <property type="match status" value="1"/>
</dbReference>
<accession>I3YWQ6</accession>
<reference evidence="2 3" key="1">
    <citation type="submission" date="2012-06" db="EMBL/GenBank/DDBJ databases">
        <title>The complete genome of Aequorivita sublithincola DSM 14238.</title>
        <authorList>
            <consortium name="US DOE Joint Genome Institute (JGI-PGF)"/>
            <person name="Lucas S."/>
            <person name="Copeland A."/>
            <person name="Lapidus A."/>
            <person name="Goodwin L."/>
            <person name="Pitluck S."/>
            <person name="Peters L."/>
            <person name="Munk A.C.C."/>
            <person name="Kyrpides N."/>
            <person name="Mavromatis K."/>
            <person name="Pagani I."/>
            <person name="Ivanova N."/>
            <person name="Ovchinnikova G."/>
            <person name="Zeytun A."/>
            <person name="Detter J.C."/>
            <person name="Han C."/>
            <person name="Land M."/>
            <person name="Hauser L."/>
            <person name="Markowitz V."/>
            <person name="Cheng J.-F."/>
            <person name="Hugenholtz P."/>
            <person name="Woyke T."/>
            <person name="Wu D."/>
            <person name="Tindall B."/>
            <person name="Faehnrich R."/>
            <person name="Brambilla E."/>
            <person name="Klenk H.-P."/>
            <person name="Eisen J.A."/>
        </authorList>
    </citation>
    <scope>NUCLEOTIDE SEQUENCE [LARGE SCALE GENOMIC DNA]</scope>
    <source>
        <strain evidence="3">DSM 14238 / LMG 21431 / ACAM 643 / 9-3</strain>
    </source>
</reference>
<dbReference type="InterPro" id="IPR029055">
    <property type="entry name" value="Ntn_hydrolases_N"/>
</dbReference>
<dbReference type="RefSeq" id="WP_014782677.1">
    <property type="nucleotide sequence ID" value="NC_018013.1"/>
</dbReference>
<dbReference type="EMBL" id="CP003280">
    <property type="protein sequence ID" value="AFL81424.1"/>
    <property type="molecule type" value="Genomic_DNA"/>
</dbReference>
<dbReference type="HOGENOM" id="CLU_054173_0_0_10"/>
<keyword evidence="3" id="KW-1185">Reference proteome</keyword>
<evidence type="ECO:0000313" key="2">
    <source>
        <dbReference type="EMBL" id="AFL81424.1"/>
    </source>
</evidence>
<dbReference type="NCBIfam" id="NF040521">
    <property type="entry name" value="C45_proenzyme"/>
    <property type="match status" value="1"/>
</dbReference>
<dbReference type="PATRIC" id="fig|746697.3.peg.1984"/>
<protein>
    <submittedName>
        <fullName evidence="2">Putative choloylglycine hydrolase</fullName>
    </submittedName>
</protein>
<evidence type="ECO:0000259" key="1">
    <source>
        <dbReference type="Pfam" id="PF03417"/>
    </source>
</evidence>
<dbReference type="Proteomes" id="UP000006049">
    <property type="component" value="Chromosome"/>
</dbReference>
<gene>
    <name evidence="2" type="ordered locus">Aeqsu_1951</name>
</gene>
<evidence type="ECO:0000313" key="3">
    <source>
        <dbReference type="Proteomes" id="UP000006049"/>
    </source>
</evidence>
<proteinExistence type="predicted"/>
<feature type="domain" description="Peptidase C45 hydrolase" evidence="1">
    <location>
        <begin position="101"/>
        <end position="303"/>
    </location>
</feature>
<organism evidence="2 3">
    <name type="scientific">Aequorivita sublithincola (strain DSM 14238 / LMG 21431 / ACAM 643 / 9-3)</name>
    <dbReference type="NCBI Taxonomy" id="746697"/>
    <lineage>
        <taxon>Bacteria</taxon>
        <taxon>Pseudomonadati</taxon>
        <taxon>Bacteroidota</taxon>
        <taxon>Flavobacteriia</taxon>
        <taxon>Flavobacteriales</taxon>
        <taxon>Flavobacteriaceae</taxon>
        <taxon>Aequorivita</taxon>
    </lineage>
</organism>
<dbReference type="KEGG" id="asl:Aeqsu_1951"/>
<dbReference type="Pfam" id="PF03417">
    <property type="entry name" value="AAT"/>
    <property type="match status" value="1"/>
</dbReference>
<sequence>MLQLNFNSIAENLPGDKWQQLFNKHWPAYKAWFVSKGAVNSPSLKEAQQQLKEYMPKFIPTYNRLCELAGDDIIAHRFLTGYQPPAYISGCSQAVIKNPPQLVRNYDYHPNLCEGTLLNSAWNGKHVIAIGDCLWGVVDGMNSDGLVASLTFGGRKVVGKGFGIPFILRYVLEFCSTIEEASEVLQRIPSHMAYNIMLLDKDGNSKMLQLAPDHKPKVTDLKISTNHQGTVDWPEHAAFSKTVEREKFLQEALKSGNIEADALANKFLEKPLFNRQYNDGFGTIYTSVYRPSEGYMELRWEDKTLKQSFADFDEGNTLITYREKVWQPQTTTKTTVPKTSKDVEAPHYATADYWVEYGKSWASGNPTDLGKQVAELIGNAMGMAGTPQMDKMLKDFASETKKRGQVPWEMLADLWAGFGR</sequence>
<dbReference type="AlphaFoldDB" id="I3YWQ6"/>